<comment type="caution">
    <text evidence="3">The sequence shown here is derived from an EMBL/GenBank/DDBJ whole genome shotgun (WGS) entry which is preliminary data.</text>
</comment>
<organism evidence="3 4">
    <name type="scientific">Nocardioides donggukensis</name>
    <dbReference type="NCBI Taxonomy" id="2774019"/>
    <lineage>
        <taxon>Bacteria</taxon>
        <taxon>Bacillati</taxon>
        <taxon>Actinomycetota</taxon>
        <taxon>Actinomycetes</taxon>
        <taxon>Propionibacteriales</taxon>
        <taxon>Nocardioidaceae</taxon>
        <taxon>Nocardioides</taxon>
    </lineage>
</organism>
<dbReference type="PANTHER" id="PTHR46268:SF6">
    <property type="entry name" value="UNIVERSAL STRESS PROTEIN UP12"/>
    <property type="match status" value="1"/>
</dbReference>
<dbReference type="Pfam" id="PF00582">
    <property type="entry name" value="Usp"/>
    <property type="match status" value="2"/>
</dbReference>
<comment type="similarity">
    <text evidence="1">Belongs to the universal stress protein A family.</text>
</comment>
<dbReference type="PRINTS" id="PR01438">
    <property type="entry name" value="UNVRSLSTRESS"/>
</dbReference>
<dbReference type="InterPro" id="IPR006015">
    <property type="entry name" value="Universal_stress_UspA"/>
</dbReference>
<dbReference type="PANTHER" id="PTHR46268">
    <property type="entry name" value="STRESS RESPONSE PROTEIN NHAX"/>
    <property type="match status" value="1"/>
</dbReference>
<evidence type="ECO:0000313" key="4">
    <source>
        <dbReference type="Proteomes" id="UP000616839"/>
    </source>
</evidence>
<proteinExistence type="inferred from homology"/>
<feature type="domain" description="UspA" evidence="2">
    <location>
        <begin position="163"/>
        <end position="298"/>
    </location>
</feature>
<protein>
    <submittedName>
        <fullName evidence="3">Universal stress protein</fullName>
    </submittedName>
</protein>
<dbReference type="SUPFAM" id="SSF52402">
    <property type="entry name" value="Adenine nucleotide alpha hydrolases-like"/>
    <property type="match status" value="2"/>
</dbReference>
<name>A0A927K5A6_9ACTN</name>
<dbReference type="EMBL" id="JACYXZ010000003">
    <property type="protein sequence ID" value="MBD8870171.1"/>
    <property type="molecule type" value="Genomic_DNA"/>
</dbReference>
<dbReference type="AlphaFoldDB" id="A0A927K5A6"/>
<evidence type="ECO:0000256" key="1">
    <source>
        <dbReference type="ARBA" id="ARBA00008791"/>
    </source>
</evidence>
<evidence type="ECO:0000259" key="2">
    <source>
        <dbReference type="Pfam" id="PF00582"/>
    </source>
</evidence>
<gene>
    <name evidence="3" type="ORF">IE331_11105</name>
</gene>
<evidence type="ECO:0000313" key="3">
    <source>
        <dbReference type="EMBL" id="MBD8870171.1"/>
    </source>
</evidence>
<keyword evidence="4" id="KW-1185">Reference proteome</keyword>
<accession>A0A927K5A6</accession>
<feature type="domain" description="UspA" evidence="2">
    <location>
        <begin position="21"/>
        <end position="151"/>
    </location>
</feature>
<dbReference type="Gene3D" id="3.40.50.620">
    <property type="entry name" value="HUPs"/>
    <property type="match status" value="2"/>
</dbReference>
<dbReference type="InterPro" id="IPR006016">
    <property type="entry name" value="UspA"/>
</dbReference>
<reference evidence="3" key="1">
    <citation type="submission" date="2020-09" db="EMBL/GenBank/DDBJ databases">
        <title>Nocardioides sp. strain MJB4 16S ribosomal RNA gene Genome sequencing and assembly.</title>
        <authorList>
            <person name="Kim I."/>
        </authorList>
    </citation>
    <scope>NUCLEOTIDE SEQUENCE</scope>
    <source>
        <strain evidence="3">MJB4</strain>
    </source>
</reference>
<dbReference type="InterPro" id="IPR014729">
    <property type="entry name" value="Rossmann-like_a/b/a_fold"/>
</dbReference>
<sequence length="300" mass="32022">MSTRIRTRHSVVDWTAPGLAVVVAVDGSEQNRAAIGYAVAEATRSGRPLRLLAVIDDYAFPVPRHGTGGDDELQWQVLNGIHARLHEQHPELDLARDVRVGPAATTLLEHSEDQAELVVGKRGLGTFGRLLIGSTSIAVAGRSRVPVVVVPDSWQEDRAADTPVVVGVRAEDPEPAVLRFALAQARARRAPLLVVHAIHIDPILVWDPSLSGPAYRMRAERGAGQVEAALAPLREEFPDVTVGAVESEGHPADVLLDRAAAAQLLVLGRQHEGRAGFTLGSVARAVLHHSEIPVAVVPSP</sequence>
<dbReference type="Proteomes" id="UP000616839">
    <property type="component" value="Unassembled WGS sequence"/>
</dbReference>
<dbReference type="RefSeq" id="WP_192143509.1">
    <property type="nucleotide sequence ID" value="NZ_JACYXZ010000003.1"/>
</dbReference>